<evidence type="ECO:0000313" key="7">
    <source>
        <dbReference type="Proteomes" id="UP000464690"/>
    </source>
</evidence>
<evidence type="ECO:0000313" key="6">
    <source>
        <dbReference type="EMBL" id="QHR68342.1"/>
    </source>
</evidence>
<dbReference type="GO" id="GO:0098024">
    <property type="term" value="C:virus tail, fiber"/>
    <property type="evidence" value="ECO:0007669"/>
    <property type="project" value="UniProtKB-KW"/>
</dbReference>
<evidence type="ECO:0000256" key="2">
    <source>
        <dbReference type="ARBA" id="ARBA00022672"/>
    </source>
</evidence>
<dbReference type="InterPro" id="IPR048391">
    <property type="entry name" value="Gp34_dom"/>
</dbReference>
<evidence type="ECO:0000259" key="5">
    <source>
        <dbReference type="Pfam" id="PF21560"/>
    </source>
</evidence>
<name>A0A6B9WUG7_9CAUD</name>
<feature type="domain" description="Long-tail fiber proximal subunit trimerization" evidence="4">
    <location>
        <begin position="982"/>
        <end position="1095"/>
    </location>
</feature>
<dbReference type="EMBL" id="MN850590">
    <property type="protein sequence ID" value="QHR68342.1"/>
    <property type="molecule type" value="Genomic_DNA"/>
</dbReference>
<evidence type="ECO:0000256" key="3">
    <source>
        <dbReference type="ARBA" id="ARBA00022732"/>
    </source>
</evidence>
<proteinExistence type="predicted"/>
<keyword evidence="3" id="KW-1227">Viral tail protein</keyword>
<keyword evidence="2" id="KW-1230">Viral tail fiber protein</keyword>
<feature type="domain" description="Long-tail fiber proximal subunit" evidence="5">
    <location>
        <begin position="1142"/>
        <end position="1240"/>
    </location>
</feature>
<sequence>MADIKRKFRAEDGLDAGGDKIVNVALADRTVGTDGVNVDFLVQENTVQVYDSTRGYNKGFVVLYDNRLYQAINDIVSPSGAFNLLQWRAVRTDAQWITVASGTYQLSSGESISVNTGAGNDMVFTLPNTPVDGDTVVLADIGGRTGTVKVQINASVQSILNFRGEQVRTVLMTRPRSQLLFVFSNRLWQMYITDYGKESITVTPATPYQAQANDFIVRRFTSAAPINITLPRNANNGDIIHIVDLDKLNPLYHTIVKTFDDTTSIGEVGTHIAEGRNDSDAFFVFDAASSLWRIWEGDQKSRLRIIRADSNIRPNEEVLIFGTNNATAGTINLTLPTGILSGDTVKISMNYMRKGQTVKIKAAEGDTIASSVALLQFPKRSEYPPDAQWVSVTELEFNGTTSYVPVLELAYIEDTVAGTSYWVVQQNVPTVERVDAGTDTTRARLGVIALATQAQANVDLENTPAKEVAITPETLANRTATEARRGIAKIATTAQVNQNSTASFVDDTIVTPKKLNERTATETRRGLAEIATQTETDAGLDDTTIITPKKLQARQGSETLSGIVKYVSTTSATPAETRGAAGTNVYNKTVNNLTISPKALDQYKATYAQQGAVILAVDSEVIAGQSQAGYSHAVVTPETLHKKTSTDGRIGLIEIATQTETNAGTDYTRAVTPKTLNDRKATEGLSGIAELATQVEFDTGTDDTRISTPLKIKTHFDSSDRTSVNSDSGLIEEGTLWNHYTLDISKANETQRGTLRVATQAESNAGTLDDVLITPKKLLGTKSTETSEGVIKVATQAETVTGTSANTAVSPKNLKWIVQSEPTWAATTAIRGFVKTSSGSITFVGNDTVGSTQPLESYEKNSYAVSPYELNRVLANYLPLKAKAVDSNLLDGLDSSQFIRRDIAQTVNGSLTLTQQTNLSAPLVSTSTATFGGSVSANSTLTISNTGTATRLIFEKGPQTGTNPAQTMTIRVWGNEFGGGGSDTTRSTVFEVGDETSNHFYSQRNKAGNITFSINGTLMPINVNASGTLNANGIATFGRSVTANGEFISKSANAFRAISGDYGFFIRNDGGSTYFMLTASGDQTGGFNGLRPLSINNQSGQVTIGESLIIAKGATINSGGLTVNSRIRSQGTKTSDLYTRAPTSDNVGFWSIDINDSATYNQFPGYFKMVEKTNEVTGLPYLERGEEVKSPGTLTQFGNTLDSLYQDWITYPTTPEARTTRWTRTWQKTKNSWSSFVQVFDGGNPPQPSDIGALPSDNATIGNLTIRDFLRIGNVRIIPDPVNKSVKFEWIE</sequence>
<reference evidence="7" key="1">
    <citation type="submission" date="2019-12" db="EMBL/GenBank/DDBJ databases">
        <authorList>
            <person name="Olsen N.S."/>
            <person name="Junco L.M.F."/>
            <person name="Kot W."/>
            <person name="Hansen L.H."/>
        </authorList>
    </citation>
    <scope>NUCLEOTIDE SEQUENCE [LARGE SCALE GENOMIC DNA]</scope>
</reference>
<evidence type="ECO:0000256" key="1">
    <source>
        <dbReference type="ARBA" id="ARBA00004328"/>
    </source>
</evidence>
<comment type="subcellular location">
    <subcellularLocation>
        <location evidence="1">Virion</location>
    </subcellularLocation>
</comment>
<organism evidence="6 7">
    <name type="scientific">Escherichia phage moha</name>
    <dbReference type="NCBI Taxonomy" id="2696423"/>
    <lineage>
        <taxon>Viruses</taxon>
        <taxon>Duplodnaviria</taxon>
        <taxon>Heunggongvirae</taxon>
        <taxon>Uroviricota</taxon>
        <taxon>Caudoviricetes</taxon>
        <taxon>Pantevenvirales</taxon>
        <taxon>Straboviridae</taxon>
        <taxon>Tevenvirinae</taxon>
        <taxon>Mosigvirus</taxon>
        <taxon>Mosigvirus mar005p1</taxon>
    </lineage>
</organism>
<accession>A0A6B9WUG7</accession>
<dbReference type="Proteomes" id="UP000464690">
    <property type="component" value="Genome"/>
</dbReference>
<keyword evidence="2" id="KW-0946">Virion</keyword>
<evidence type="ECO:0000259" key="4">
    <source>
        <dbReference type="Pfam" id="PF21446"/>
    </source>
</evidence>
<gene>
    <name evidence="6" type="ORF">moha_209</name>
</gene>
<protein>
    <submittedName>
        <fullName evidence="6">Long tail fiber proximal subunit</fullName>
    </submittedName>
</protein>
<dbReference type="Pfam" id="PF21446">
    <property type="entry name" value="Gp34_trimer"/>
    <property type="match status" value="1"/>
</dbReference>
<dbReference type="Pfam" id="PF21560">
    <property type="entry name" value="Gp34_2nd"/>
    <property type="match status" value="1"/>
</dbReference>
<dbReference type="InterPro" id="IPR048390">
    <property type="entry name" value="Gp34_trimer"/>
</dbReference>